<proteinExistence type="predicted"/>
<feature type="chain" id="PRO_5020261455" evidence="1">
    <location>
        <begin position="24"/>
        <end position="149"/>
    </location>
</feature>
<dbReference type="InParanoid" id="A0A4R2P7C8"/>
<protein>
    <submittedName>
        <fullName evidence="2">Uncharacterized protein (DUF2141 family)</fullName>
    </submittedName>
</protein>
<accession>A0A4R2P7C8</accession>
<dbReference type="OrthoDB" id="9788332at2"/>
<sequence length="149" mass="15724">MRSAPLFLYALCLTGAIGLGSNAADGDRETGRLTLTFEVTEPSGAIMAAVFDNADAYGGNGAPVRAFRLPVTAPTVRQTLDALPPGDYAVRAFHDLNDDNSLNTNPFGVPVEAVAFSNGATVRYGPPEWAATRFQVATGETGQTLSFRR</sequence>
<feature type="signal peptide" evidence="1">
    <location>
        <begin position="1"/>
        <end position="23"/>
    </location>
</feature>
<comment type="caution">
    <text evidence="2">The sequence shown here is derived from an EMBL/GenBank/DDBJ whole genome shotgun (WGS) entry which is preliminary data.</text>
</comment>
<reference evidence="2 3" key="1">
    <citation type="submission" date="2019-03" db="EMBL/GenBank/DDBJ databases">
        <title>Genomic Encyclopedia of Type Strains, Phase IV (KMG-IV): sequencing the most valuable type-strain genomes for metagenomic binning, comparative biology and taxonomic classification.</title>
        <authorList>
            <person name="Goeker M."/>
        </authorList>
    </citation>
    <scope>NUCLEOTIDE SEQUENCE [LARGE SCALE GENOMIC DNA]</scope>
    <source>
        <strain evidence="2 3">DSM 2132</strain>
    </source>
</reference>
<evidence type="ECO:0000313" key="3">
    <source>
        <dbReference type="Proteomes" id="UP000295399"/>
    </source>
</evidence>
<gene>
    <name evidence="2" type="ORF">EV659_11346</name>
</gene>
<dbReference type="RefSeq" id="WP_132709423.1">
    <property type="nucleotide sequence ID" value="NZ_JACIGF010000013.1"/>
</dbReference>
<evidence type="ECO:0000256" key="1">
    <source>
        <dbReference type="SAM" id="SignalP"/>
    </source>
</evidence>
<dbReference type="Pfam" id="PF09912">
    <property type="entry name" value="DUF2141"/>
    <property type="match status" value="1"/>
</dbReference>
<evidence type="ECO:0000313" key="2">
    <source>
        <dbReference type="EMBL" id="TCP30793.1"/>
    </source>
</evidence>
<dbReference type="EMBL" id="SLXO01000013">
    <property type="protein sequence ID" value="TCP30793.1"/>
    <property type="molecule type" value="Genomic_DNA"/>
</dbReference>
<name>A0A4R2P7C8_RHOSA</name>
<keyword evidence="1" id="KW-0732">Signal</keyword>
<dbReference type="Proteomes" id="UP000295399">
    <property type="component" value="Unassembled WGS sequence"/>
</dbReference>
<dbReference type="AlphaFoldDB" id="A0A4R2P7C8"/>
<dbReference type="InterPro" id="IPR018673">
    <property type="entry name" value="DUF2141"/>
</dbReference>
<keyword evidence="3" id="KW-1185">Reference proteome</keyword>
<organism evidence="2 3">
    <name type="scientific">Rhodothalassium salexigens DSM 2132</name>
    <dbReference type="NCBI Taxonomy" id="1188247"/>
    <lineage>
        <taxon>Bacteria</taxon>
        <taxon>Pseudomonadati</taxon>
        <taxon>Pseudomonadota</taxon>
        <taxon>Alphaproteobacteria</taxon>
        <taxon>Rhodothalassiales</taxon>
        <taxon>Rhodothalassiaceae</taxon>
        <taxon>Rhodothalassium</taxon>
    </lineage>
</organism>